<proteinExistence type="predicted"/>
<evidence type="ECO:0000259" key="8">
    <source>
        <dbReference type="Pfam" id="PF26002"/>
    </source>
</evidence>
<feature type="domain" description="AprE-like beta-barrel" evidence="8">
    <location>
        <begin position="281"/>
        <end position="373"/>
    </location>
</feature>
<dbReference type="RefSeq" id="WP_113945074.1">
    <property type="nucleotide sequence ID" value="NZ_JBHEEG010000006.1"/>
</dbReference>
<keyword evidence="10" id="KW-1185">Reference proteome</keyword>
<dbReference type="GO" id="GO:0016020">
    <property type="term" value="C:membrane"/>
    <property type="evidence" value="ECO:0007669"/>
    <property type="project" value="UniProtKB-SubCell"/>
</dbReference>
<comment type="caution">
    <text evidence="9">The sequence shown here is derived from an EMBL/GenBank/DDBJ whole genome shotgun (WGS) entry which is preliminary data.</text>
</comment>
<dbReference type="OrthoDB" id="9810980at2"/>
<feature type="domain" description="Multidrug resistance protein MdtA-like barrel-sandwich hybrid" evidence="7">
    <location>
        <begin position="70"/>
        <end position="270"/>
    </location>
</feature>
<evidence type="ECO:0000313" key="10">
    <source>
        <dbReference type="Proteomes" id="UP000252893"/>
    </source>
</evidence>
<evidence type="ECO:0000256" key="6">
    <source>
        <dbReference type="SAM" id="Phobius"/>
    </source>
</evidence>
<protein>
    <submittedName>
        <fullName evidence="9">Adhesin transport system membrane fusion protein</fullName>
    </submittedName>
</protein>
<keyword evidence="4 6" id="KW-0472">Membrane</keyword>
<evidence type="ECO:0000313" key="9">
    <source>
        <dbReference type="EMBL" id="RBO93340.1"/>
    </source>
</evidence>
<dbReference type="Pfam" id="PF26002">
    <property type="entry name" value="Beta-barrel_AprE"/>
    <property type="match status" value="1"/>
</dbReference>
<evidence type="ECO:0000256" key="4">
    <source>
        <dbReference type="ARBA" id="ARBA00023136"/>
    </source>
</evidence>
<dbReference type="InterPro" id="IPR050739">
    <property type="entry name" value="MFP"/>
</dbReference>
<sequence>MSQTVEGSELYHQPSLLPESRRPSIVVWMSFIAVGALLLWAYFAPLEEIAAGNGKIIPSSRAQMIQSLEGGILSELLVQEGDIVEGGQKLAVLDDTRFRASYGELDSKILSLEAAAARLRSQMNGTDLVFPESVKAEKDLMDREQRLFDSQRDTLNANLSSLKESFALTSRELKLTEPLVAKGAASEVEVIRLRQQVVELDRKMKELENQFQVTARESYSKTMAELDSQVKLNVGRMDQLARTIITAPVRGIVKDIDVTTVGGVIAPGGTIMEIVPIEEQLVVEARVNPRDIAFIRPGMVAAVKLTAYDYSIYGGLWGKVERISPDTLVDEVDKRIIYYRVYVKTDNSSLKTPDGIEHPIIPGMVASVEFRTGTKTVLEYLIKPLNKMGEALRER</sequence>
<evidence type="ECO:0000259" key="7">
    <source>
        <dbReference type="Pfam" id="PF25917"/>
    </source>
</evidence>
<dbReference type="PANTHER" id="PTHR30386:SF26">
    <property type="entry name" value="TRANSPORT PROTEIN COMB"/>
    <property type="match status" value="1"/>
</dbReference>
<dbReference type="PANTHER" id="PTHR30386">
    <property type="entry name" value="MEMBRANE FUSION SUBUNIT OF EMRAB-TOLC MULTIDRUG EFFLUX PUMP"/>
    <property type="match status" value="1"/>
</dbReference>
<gene>
    <name evidence="9" type="ORF">DFR47_10555</name>
</gene>
<dbReference type="Proteomes" id="UP000252893">
    <property type="component" value="Unassembled WGS sequence"/>
</dbReference>
<keyword evidence="5" id="KW-0175">Coiled coil</keyword>
<dbReference type="InterPro" id="IPR058625">
    <property type="entry name" value="MdtA-like_BSH"/>
</dbReference>
<evidence type="ECO:0000256" key="3">
    <source>
        <dbReference type="ARBA" id="ARBA00022989"/>
    </source>
</evidence>
<keyword evidence="3 6" id="KW-1133">Transmembrane helix</keyword>
<dbReference type="AlphaFoldDB" id="A0A366DTD4"/>
<dbReference type="SUPFAM" id="SSF111369">
    <property type="entry name" value="HlyD-like secretion proteins"/>
    <property type="match status" value="1"/>
</dbReference>
<evidence type="ECO:0000256" key="5">
    <source>
        <dbReference type="SAM" id="Coils"/>
    </source>
</evidence>
<evidence type="ECO:0000256" key="2">
    <source>
        <dbReference type="ARBA" id="ARBA00022692"/>
    </source>
</evidence>
<reference evidence="9 10" key="1">
    <citation type="submission" date="2018-06" db="EMBL/GenBank/DDBJ databases">
        <title>Genomic Encyclopedia of Type Strains, Phase IV (KMG-IV): sequencing the most valuable type-strain genomes for metagenomic binning, comparative biology and taxonomic classification.</title>
        <authorList>
            <person name="Goeker M."/>
        </authorList>
    </citation>
    <scope>NUCLEOTIDE SEQUENCE [LARGE SCALE GENOMIC DNA]</scope>
    <source>
        <strain evidence="9 10">DSM 25619</strain>
    </source>
</reference>
<comment type="subcellular location">
    <subcellularLocation>
        <location evidence="1">Membrane</location>
        <topology evidence="1">Single-pass membrane protein</topology>
    </subcellularLocation>
</comment>
<dbReference type="PRINTS" id="PR01490">
    <property type="entry name" value="RTXTOXIND"/>
</dbReference>
<evidence type="ECO:0000256" key="1">
    <source>
        <dbReference type="ARBA" id="ARBA00004167"/>
    </source>
</evidence>
<accession>A0A366DTD4</accession>
<name>A0A366DTD4_9HYPH</name>
<feature type="coiled-coil region" evidence="5">
    <location>
        <begin position="190"/>
        <end position="217"/>
    </location>
</feature>
<feature type="transmembrane region" description="Helical" evidence="6">
    <location>
        <begin position="25"/>
        <end position="43"/>
    </location>
</feature>
<organism evidence="9 10">
    <name type="scientific">Pseudochrobactrum asaccharolyticum</name>
    <dbReference type="NCBI Taxonomy" id="354351"/>
    <lineage>
        <taxon>Bacteria</taxon>
        <taxon>Pseudomonadati</taxon>
        <taxon>Pseudomonadota</taxon>
        <taxon>Alphaproteobacteria</taxon>
        <taxon>Hyphomicrobiales</taxon>
        <taxon>Brucellaceae</taxon>
        <taxon>Pseudochrobactrum</taxon>
    </lineage>
</organism>
<dbReference type="Pfam" id="PF25917">
    <property type="entry name" value="BSH_RND"/>
    <property type="match status" value="1"/>
</dbReference>
<dbReference type="InterPro" id="IPR058982">
    <property type="entry name" value="Beta-barrel_AprE"/>
</dbReference>
<keyword evidence="2 6" id="KW-0812">Transmembrane</keyword>
<dbReference type="EMBL" id="QNRH01000005">
    <property type="protein sequence ID" value="RBO93340.1"/>
    <property type="molecule type" value="Genomic_DNA"/>
</dbReference>
<dbReference type="Gene3D" id="2.40.30.170">
    <property type="match status" value="1"/>
</dbReference>